<dbReference type="PANTHER" id="PTHR21398">
    <property type="entry name" value="AGAP007094-PA"/>
    <property type="match status" value="1"/>
</dbReference>
<reference evidence="2" key="1">
    <citation type="submission" date="2021-06" db="EMBL/GenBank/DDBJ databases">
        <authorList>
            <person name="Hodson N. C."/>
            <person name="Mongue J. A."/>
            <person name="Jaron S. K."/>
        </authorList>
    </citation>
    <scope>NUCLEOTIDE SEQUENCE</scope>
</reference>
<dbReference type="OrthoDB" id="6339724at2759"/>
<dbReference type="AlphaFoldDB" id="A0A8J2J985"/>
<keyword evidence="3" id="KW-1185">Reference proteome</keyword>
<accession>A0A8J2J985</accession>
<proteinExistence type="predicted"/>
<dbReference type="Pfam" id="PF07841">
    <property type="entry name" value="DM4_12"/>
    <property type="match status" value="1"/>
</dbReference>
<name>A0A8J2J985_9HEXA</name>
<evidence type="ECO:0000313" key="2">
    <source>
        <dbReference type="EMBL" id="CAG7683957.1"/>
    </source>
</evidence>
<gene>
    <name evidence="2" type="ORF">AFUS01_LOCUS2996</name>
</gene>
<sequence>MRWRLSVLLPKVQHTSTTFEFVYNLFRKKVYPLSRSLLHEIKHRTKRTLWMSHDRKFILPKGTILDIAPKLQIPFIRQPPEGLNSDIQLTWHFYMYFDKLGMTSDNHPWPLPFLYPFSGFFPYGRLPGPRPHGGIAGGPSFQKKEDTEVEGKKEKSDIKRVVVKPTQPKRKPRSILSLPPPEKLQGGERAILIPQLEKMLGSMGYDGRSCLLRAVCEIHEFPLHKTGYGLFGEILTLVFSVSLSDYADSHLPEYAKAEEAGKAGECSSYFKNCTKSMFVWEEKNKYSKEMQNVSHQEGLGSNTL</sequence>
<evidence type="ECO:0000313" key="3">
    <source>
        <dbReference type="Proteomes" id="UP000708208"/>
    </source>
</evidence>
<evidence type="ECO:0000256" key="1">
    <source>
        <dbReference type="SAM" id="MobiDB-lite"/>
    </source>
</evidence>
<dbReference type="EMBL" id="CAJVCH010017626">
    <property type="protein sequence ID" value="CAG7683957.1"/>
    <property type="molecule type" value="Genomic_DNA"/>
</dbReference>
<dbReference type="InterPro" id="IPR006631">
    <property type="entry name" value="DM4_12"/>
</dbReference>
<feature type="compositionally biased region" description="Basic and acidic residues" evidence="1">
    <location>
        <begin position="142"/>
        <end position="157"/>
    </location>
</feature>
<comment type="caution">
    <text evidence="2">The sequence shown here is derived from an EMBL/GenBank/DDBJ whole genome shotgun (WGS) entry which is preliminary data.</text>
</comment>
<dbReference type="PANTHER" id="PTHR21398:SF6">
    <property type="entry name" value="AGAP007094-PA"/>
    <property type="match status" value="1"/>
</dbReference>
<dbReference type="SMART" id="SM00718">
    <property type="entry name" value="DM4_12"/>
    <property type="match status" value="1"/>
</dbReference>
<dbReference type="Proteomes" id="UP000708208">
    <property type="component" value="Unassembled WGS sequence"/>
</dbReference>
<protein>
    <submittedName>
        <fullName evidence="2">Uncharacterized protein</fullName>
    </submittedName>
</protein>
<feature type="region of interest" description="Disordered" evidence="1">
    <location>
        <begin position="132"/>
        <end position="157"/>
    </location>
</feature>
<organism evidence="2 3">
    <name type="scientific">Allacma fusca</name>
    <dbReference type="NCBI Taxonomy" id="39272"/>
    <lineage>
        <taxon>Eukaryota</taxon>
        <taxon>Metazoa</taxon>
        <taxon>Ecdysozoa</taxon>
        <taxon>Arthropoda</taxon>
        <taxon>Hexapoda</taxon>
        <taxon>Collembola</taxon>
        <taxon>Symphypleona</taxon>
        <taxon>Sminthuridae</taxon>
        <taxon>Allacma</taxon>
    </lineage>
</organism>